<organism evidence="6 7">
    <name type="scientific">Sus scrofa</name>
    <name type="common">Pig</name>
    <dbReference type="NCBI Taxonomy" id="9823"/>
    <lineage>
        <taxon>Eukaryota</taxon>
        <taxon>Metazoa</taxon>
        <taxon>Chordata</taxon>
        <taxon>Craniata</taxon>
        <taxon>Vertebrata</taxon>
        <taxon>Euteleostomi</taxon>
        <taxon>Mammalia</taxon>
        <taxon>Eutheria</taxon>
        <taxon>Laurasiatheria</taxon>
        <taxon>Artiodactyla</taxon>
        <taxon>Suina</taxon>
        <taxon>Suidae</taxon>
        <taxon>Sus</taxon>
    </lineage>
</organism>
<keyword evidence="2" id="KW-0472">Membrane</keyword>
<dbReference type="AlphaFoldDB" id="A0A8D1B5Z6"/>
<dbReference type="SUPFAM" id="SSF52799">
    <property type="entry name" value="(Phosphotyrosine protein) phosphatases II"/>
    <property type="match status" value="1"/>
</dbReference>
<proteinExistence type="predicted"/>
<dbReference type="InterPro" id="IPR000387">
    <property type="entry name" value="Tyr_Pase_dom"/>
</dbReference>
<dbReference type="PROSITE" id="PS50056">
    <property type="entry name" value="TYR_PHOSPHATASE_2"/>
    <property type="match status" value="1"/>
</dbReference>
<reference evidence="6" key="1">
    <citation type="submission" date="2025-08" db="UniProtKB">
        <authorList>
            <consortium name="Ensembl"/>
        </authorList>
    </citation>
    <scope>IDENTIFICATION</scope>
</reference>
<evidence type="ECO:0000256" key="1">
    <source>
        <dbReference type="ARBA" id="ARBA00022692"/>
    </source>
</evidence>
<dbReference type="Gene3D" id="3.90.190.10">
    <property type="entry name" value="Protein tyrosine phosphatase superfamily"/>
    <property type="match status" value="1"/>
</dbReference>
<evidence type="ECO:0000256" key="3">
    <source>
        <dbReference type="ARBA" id="ARBA00023180"/>
    </source>
</evidence>
<dbReference type="PROSITE" id="PS50055">
    <property type="entry name" value="TYR_PHOSPHATASE_PTP"/>
    <property type="match status" value="1"/>
</dbReference>
<dbReference type="GO" id="GO:0004725">
    <property type="term" value="F:protein tyrosine phosphatase activity"/>
    <property type="evidence" value="ECO:0007669"/>
    <property type="project" value="InterPro"/>
</dbReference>
<keyword evidence="1" id="KW-0812">Transmembrane</keyword>
<dbReference type="InterPro" id="IPR029021">
    <property type="entry name" value="Prot-tyrosine_phosphatase-like"/>
</dbReference>
<keyword evidence="3" id="KW-0325">Glycoprotein</keyword>
<evidence type="ECO:0000313" key="7">
    <source>
        <dbReference type="Proteomes" id="UP000694720"/>
    </source>
</evidence>
<dbReference type="PRINTS" id="PR00700">
    <property type="entry name" value="PRTYPHPHTASE"/>
</dbReference>
<dbReference type="InterPro" id="IPR000242">
    <property type="entry name" value="PTP_cat"/>
</dbReference>
<dbReference type="Proteomes" id="UP000694720">
    <property type="component" value="Unplaced"/>
</dbReference>
<feature type="domain" description="Tyrosine specific protein phosphatases" evidence="5">
    <location>
        <begin position="15"/>
        <end position="63"/>
    </location>
</feature>
<keyword evidence="2" id="KW-1133">Transmembrane helix</keyword>
<name>A0A8D1B5Z6_PIG</name>
<dbReference type="InterPro" id="IPR050713">
    <property type="entry name" value="RTP_Phos/Ushers"/>
</dbReference>
<dbReference type="Ensembl" id="ENSSSCT00035095655.1">
    <property type="protein sequence ID" value="ENSSSCP00035040249.1"/>
    <property type="gene ID" value="ENSSSCG00035070784.1"/>
</dbReference>
<dbReference type="PANTHER" id="PTHR46957:SF1">
    <property type="entry name" value="PHOSPHATIDYLINOSITOL PHOSPHATASE PTPRQ"/>
    <property type="match status" value="1"/>
</dbReference>
<feature type="domain" description="Tyrosine-protein phosphatase" evidence="4">
    <location>
        <begin position="1"/>
        <end position="72"/>
    </location>
</feature>
<sequence length="123" mass="14070">QFCVVHSDIHKTRCAGVGRTGVFIALDHLTQHINDHDFVDIYGLVAELRSERMCMVQNLVSYLTVQAVSAPKFLQRRCISSTNWEVSVLLSGCESKNIYKTYRFFVIKKLHSIMALKLKTTFC</sequence>
<accession>A0A8D1B5Z6</accession>
<evidence type="ECO:0000256" key="2">
    <source>
        <dbReference type="ARBA" id="ARBA00022989"/>
    </source>
</evidence>
<dbReference type="PANTHER" id="PTHR46957">
    <property type="entry name" value="CYTOKINE RECEPTOR"/>
    <property type="match status" value="1"/>
</dbReference>
<dbReference type="Pfam" id="PF00102">
    <property type="entry name" value="Y_phosphatase"/>
    <property type="match status" value="1"/>
</dbReference>
<evidence type="ECO:0000313" key="6">
    <source>
        <dbReference type="Ensembl" id="ENSSSCP00035040249.1"/>
    </source>
</evidence>
<evidence type="ECO:0000259" key="5">
    <source>
        <dbReference type="PROSITE" id="PS50056"/>
    </source>
</evidence>
<protein>
    <submittedName>
        <fullName evidence="6">Uncharacterized protein</fullName>
    </submittedName>
</protein>
<evidence type="ECO:0000259" key="4">
    <source>
        <dbReference type="PROSITE" id="PS50055"/>
    </source>
</evidence>